<dbReference type="Gene3D" id="3.15.10.50">
    <property type="match status" value="1"/>
</dbReference>
<keyword evidence="1" id="KW-0732">Signal</keyword>
<dbReference type="InterPro" id="IPR038602">
    <property type="entry name" value="Mite_allergen_7_sf"/>
</dbReference>
<organism evidence="2 3">
    <name type="scientific">Meganyctiphanes norvegica</name>
    <name type="common">Northern krill</name>
    <name type="synonym">Thysanopoda norvegica</name>
    <dbReference type="NCBI Taxonomy" id="48144"/>
    <lineage>
        <taxon>Eukaryota</taxon>
        <taxon>Metazoa</taxon>
        <taxon>Ecdysozoa</taxon>
        <taxon>Arthropoda</taxon>
        <taxon>Crustacea</taxon>
        <taxon>Multicrustacea</taxon>
        <taxon>Malacostraca</taxon>
        <taxon>Eumalacostraca</taxon>
        <taxon>Eucarida</taxon>
        <taxon>Euphausiacea</taxon>
        <taxon>Euphausiidae</taxon>
        <taxon>Meganyctiphanes</taxon>
    </lineage>
</organism>
<dbReference type="InterPro" id="IPR020234">
    <property type="entry name" value="Mite_allergen_group-7"/>
</dbReference>
<dbReference type="Pfam" id="PF16984">
    <property type="entry name" value="Grp7_allergen"/>
    <property type="match status" value="1"/>
</dbReference>
<gene>
    <name evidence="2" type="ORF">MNOR_LOCUS7645</name>
</gene>
<sequence length="242" mass="25946">MARIALLLINLTLLLLGTANVVIGSPPAAEENDKTFAQALLNVVTRRNVRLDINGLMDGIFADLRSSIPEQGLDPLDLPEDSDIFELTLFNTTLNGTVFVGDGHVSGLATIHRAGDMTANQTGLTHLHVGGKVGLIDLEASYQLALDFSILGHKLGLTIKLTFVELDFEFDVEELPNPSIVAVRRCAITDFGPIHFHETGAGVLDNGLYNLVANALLNELTSQVTLVIQGAVCTLLEQAINP</sequence>
<feature type="chain" id="PRO_5043909637" evidence="1">
    <location>
        <begin position="25"/>
        <end position="242"/>
    </location>
</feature>
<proteinExistence type="predicted"/>
<evidence type="ECO:0000256" key="1">
    <source>
        <dbReference type="SAM" id="SignalP"/>
    </source>
</evidence>
<reference evidence="2 3" key="1">
    <citation type="submission" date="2024-05" db="EMBL/GenBank/DDBJ databases">
        <authorList>
            <person name="Wallberg A."/>
        </authorList>
    </citation>
    <scope>NUCLEOTIDE SEQUENCE [LARGE SCALE GENOMIC DNA]</scope>
</reference>
<accession>A0AAV2Q5Y7</accession>
<dbReference type="EMBL" id="CAXKWB010003406">
    <property type="protein sequence ID" value="CAL4069112.1"/>
    <property type="molecule type" value="Genomic_DNA"/>
</dbReference>
<dbReference type="Proteomes" id="UP001497623">
    <property type="component" value="Unassembled WGS sequence"/>
</dbReference>
<protein>
    <submittedName>
        <fullName evidence="2">Uncharacterized protein</fullName>
    </submittedName>
</protein>
<evidence type="ECO:0000313" key="3">
    <source>
        <dbReference type="Proteomes" id="UP001497623"/>
    </source>
</evidence>
<dbReference type="AlphaFoldDB" id="A0AAV2Q5Y7"/>
<name>A0AAV2Q5Y7_MEGNR</name>
<keyword evidence="3" id="KW-1185">Reference proteome</keyword>
<feature type="signal peptide" evidence="1">
    <location>
        <begin position="1"/>
        <end position="24"/>
    </location>
</feature>
<evidence type="ECO:0000313" key="2">
    <source>
        <dbReference type="EMBL" id="CAL4069112.1"/>
    </source>
</evidence>
<comment type="caution">
    <text evidence="2">The sequence shown here is derived from an EMBL/GenBank/DDBJ whole genome shotgun (WGS) entry which is preliminary data.</text>
</comment>